<keyword evidence="2" id="KW-0732">Signal</keyword>
<proteinExistence type="predicted"/>
<evidence type="ECO:0008006" key="5">
    <source>
        <dbReference type="Google" id="ProtNLM"/>
    </source>
</evidence>
<evidence type="ECO:0000313" key="4">
    <source>
        <dbReference type="Proteomes" id="UP000061010"/>
    </source>
</evidence>
<accession>A0A0S1AZ90</accession>
<dbReference type="PATRIC" id="fig|128780.6.peg.1719"/>
<organism evidence="3 4">
    <name type="scientific">Stenotrophomonas acidaminiphila</name>
    <dbReference type="NCBI Taxonomy" id="128780"/>
    <lineage>
        <taxon>Bacteria</taxon>
        <taxon>Pseudomonadati</taxon>
        <taxon>Pseudomonadota</taxon>
        <taxon>Gammaproteobacteria</taxon>
        <taxon>Lysobacterales</taxon>
        <taxon>Lysobacteraceae</taxon>
        <taxon>Stenotrophomonas</taxon>
    </lineage>
</organism>
<feature type="chain" id="PRO_5006588463" description="Endonuclease/exonuclease/phosphatase domain-containing protein" evidence="2">
    <location>
        <begin position="18"/>
        <end position="269"/>
    </location>
</feature>
<evidence type="ECO:0000313" key="3">
    <source>
        <dbReference type="EMBL" id="ALJ28102.1"/>
    </source>
</evidence>
<dbReference type="KEGG" id="sacz:AOT14_17150"/>
<dbReference type="EMBL" id="CP012900">
    <property type="protein sequence ID" value="ALJ28102.1"/>
    <property type="molecule type" value="Genomic_DNA"/>
</dbReference>
<dbReference type="AlphaFoldDB" id="A0A0S1AZ90"/>
<dbReference type="OrthoDB" id="9793162at2"/>
<dbReference type="RefSeq" id="WP_054665318.1">
    <property type="nucleotide sequence ID" value="NZ_CP178915.1"/>
</dbReference>
<name>A0A0S1AZ90_9GAMM</name>
<protein>
    <recommendedName>
        <fullName evidence="5">Endonuclease/exonuclease/phosphatase domain-containing protein</fullName>
    </recommendedName>
</protein>
<evidence type="ECO:0000256" key="1">
    <source>
        <dbReference type="SAM" id="MobiDB-lite"/>
    </source>
</evidence>
<feature type="region of interest" description="Disordered" evidence="1">
    <location>
        <begin position="195"/>
        <end position="215"/>
    </location>
</feature>
<evidence type="ECO:0000256" key="2">
    <source>
        <dbReference type="SAM" id="SignalP"/>
    </source>
</evidence>
<feature type="signal peptide" evidence="2">
    <location>
        <begin position="1"/>
        <end position="17"/>
    </location>
</feature>
<dbReference type="Gene3D" id="3.60.10.10">
    <property type="entry name" value="Endonuclease/exonuclease/phosphatase"/>
    <property type="match status" value="1"/>
</dbReference>
<gene>
    <name evidence="3" type="ORF">AOT14_17150</name>
</gene>
<dbReference type="SUPFAM" id="SSF56219">
    <property type="entry name" value="DNase I-like"/>
    <property type="match status" value="1"/>
</dbReference>
<keyword evidence="4" id="KW-1185">Reference proteome</keyword>
<reference evidence="3 4" key="1">
    <citation type="journal article" date="2015" name="Genome Announc.">
        <title>Complete Genome Sequencing of Stenotrophomonas acidaminiphila ZAC14D2_NAIMI4_2, a Multidrug-Resistant Strain Isolated from Sediments of a Polluted River in Mexico, Uncovers New Antibiotic Resistance Genes and a Novel Class-II Lasso Peptide Biosynthesis Gene Cluster.</title>
        <authorList>
            <person name="Vinuesa P."/>
            <person name="Ochoa-Sanchez L.E."/>
        </authorList>
    </citation>
    <scope>NUCLEOTIDE SEQUENCE [LARGE SCALE GENOMIC DNA]</scope>
    <source>
        <strain evidence="3 4">ZAC14D2_NAIMI4_2</strain>
    </source>
</reference>
<sequence precursor="true">MKHWGCLALLALSFAVAAEPATPVLRIASLRLPQDSAQWDRQRGRILTLLAGLRADVIAVQDVRQSPGSPNAACWLATRLRYSCDFITADPPSHAQRRGNAMLAGLDVMEDGLTLLHGQGQLTAAGMQRARLERRAVNIYIARIAPDGNDPQVRAQQAADLLAWIGATDEDEPSLVVGEFSAPTEELVRQLPGFQPARQNPSTRQPAAGSAPGSRAHGLDVLYQVRSFADVAQQAVELAPEGEEPAPLALGVMTTLRLIAGEAADPTAP</sequence>
<dbReference type="Proteomes" id="UP000061010">
    <property type="component" value="Chromosome"/>
</dbReference>
<dbReference type="InterPro" id="IPR036691">
    <property type="entry name" value="Endo/exonu/phosph_ase_sf"/>
</dbReference>